<sequence length="212" mass="23416">MRAAYRPMSAYPAETEDEITPNPNLQPSFPVFPRMLNLTTGSEVTPTPDKSYSPLNEASSHSDFSINDCSTIRESSNLSLQHMSGSDFTDSCYDHSVISSYEQTVAVNIVAKGRFFTNAPTKEERQRGFRLSKYPDPRYLGFVPSSHDRRKYITAMPLAEATPPACTGCYLPVSTSQRIVLFLFILILALLAAGGAYFFRALLVGDIVIPGL</sequence>
<feature type="region of interest" description="Disordered" evidence="1">
    <location>
        <begin position="1"/>
        <end position="24"/>
    </location>
</feature>
<feature type="transmembrane region" description="Helical" evidence="2">
    <location>
        <begin position="179"/>
        <end position="199"/>
    </location>
</feature>
<evidence type="ECO:0000313" key="3">
    <source>
        <dbReference type="EMBL" id="PXF47494.1"/>
    </source>
</evidence>
<organism evidence="3 4">
    <name type="scientific">Gracilariopsis chorda</name>
    <dbReference type="NCBI Taxonomy" id="448386"/>
    <lineage>
        <taxon>Eukaryota</taxon>
        <taxon>Rhodophyta</taxon>
        <taxon>Florideophyceae</taxon>
        <taxon>Rhodymeniophycidae</taxon>
        <taxon>Gracilariales</taxon>
        <taxon>Gracilariaceae</taxon>
        <taxon>Gracilariopsis</taxon>
    </lineage>
</organism>
<gene>
    <name evidence="3" type="ORF">BWQ96_02638</name>
</gene>
<feature type="region of interest" description="Disordered" evidence="1">
    <location>
        <begin position="41"/>
        <end position="63"/>
    </location>
</feature>
<keyword evidence="2" id="KW-1133">Transmembrane helix</keyword>
<dbReference type="AlphaFoldDB" id="A0A2V3IZC6"/>
<dbReference type="Proteomes" id="UP000247409">
    <property type="component" value="Unassembled WGS sequence"/>
</dbReference>
<keyword evidence="2" id="KW-0472">Membrane</keyword>
<evidence type="ECO:0000256" key="1">
    <source>
        <dbReference type="SAM" id="MobiDB-lite"/>
    </source>
</evidence>
<evidence type="ECO:0000256" key="2">
    <source>
        <dbReference type="SAM" id="Phobius"/>
    </source>
</evidence>
<proteinExistence type="predicted"/>
<dbReference type="EMBL" id="NBIV01000023">
    <property type="protein sequence ID" value="PXF47494.1"/>
    <property type="molecule type" value="Genomic_DNA"/>
</dbReference>
<keyword evidence="2" id="KW-0812">Transmembrane</keyword>
<comment type="caution">
    <text evidence="3">The sequence shown here is derived from an EMBL/GenBank/DDBJ whole genome shotgun (WGS) entry which is preliminary data.</text>
</comment>
<accession>A0A2V3IZC6</accession>
<keyword evidence="4" id="KW-1185">Reference proteome</keyword>
<reference evidence="3 4" key="1">
    <citation type="journal article" date="2018" name="Mol. Biol. Evol.">
        <title>Analysis of the draft genome of the red seaweed Gracilariopsis chorda provides insights into genome size evolution in Rhodophyta.</title>
        <authorList>
            <person name="Lee J."/>
            <person name="Yang E.C."/>
            <person name="Graf L."/>
            <person name="Yang J.H."/>
            <person name="Qiu H."/>
            <person name="Zel Zion U."/>
            <person name="Chan C.X."/>
            <person name="Stephens T.G."/>
            <person name="Weber A.P.M."/>
            <person name="Boo G.H."/>
            <person name="Boo S.M."/>
            <person name="Kim K.M."/>
            <person name="Shin Y."/>
            <person name="Jung M."/>
            <person name="Lee S.J."/>
            <person name="Yim H.S."/>
            <person name="Lee J.H."/>
            <person name="Bhattacharya D."/>
            <person name="Yoon H.S."/>
        </authorList>
    </citation>
    <scope>NUCLEOTIDE SEQUENCE [LARGE SCALE GENOMIC DNA]</scope>
    <source>
        <strain evidence="3 4">SKKU-2015</strain>
        <tissue evidence="3">Whole body</tissue>
    </source>
</reference>
<name>A0A2V3IZC6_9FLOR</name>
<protein>
    <submittedName>
        <fullName evidence="3">Uncharacterized protein</fullName>
    </submittedName>
</protein>
<evidence type="ECO:0000313" key="4">
    <source>
        <dbReference type="Proteomes" id="UP000247409"/>
    </source>
</evidence>